<protein>
    <submittedName>
        <fullName evidence="2">MbtH protein</fullName>
    </submittedName>
</protein>
<organism evidence="2 3">
    <name type="scientific">Rugamonas rubra</name>
    <dbReference type="NCBI Taxonomy" id="758825"/>
    <lineage>
        <taxon>Bacteria</taxon>
        <taxon>Pseudomonadati</taxon>
        <taxon>Pseudomonadota</taxon>
        <taxon>Betaproteobacteria</taxon>
        <taxon>Burkholderiales</taxon>
        <taxon>Oxalobacteraceae</taxon>
        <taxon>Telluria group</taxon>
        <taxon>Rugamonas</taxon>
    </lineage>
</organism>
<dbReference type="STRING" id="758825.SAMN02982985_04285"/>
<proteinExistence type="predicted"/>
<dbReference type="PANTHER" id="PTHR38444:SF1">
    <property type="entry name" value="ENTEROBACTIN BIOSYNTHESIS PROTEIN YBDZ"/>
    <property type="match status" value="1"/>
</dbReference>
<evidence type="ECO:0000259" key="1">
    <source>
        <dbReference type="SMART" id="SM00923"/>
    </source>
</evidence>
<feature type="domain" description="MbtH-like" evidence="1">
    <location>
        <begin position="8"/>
        <end position="58"/>
    </location>
</feature>
<dbReference type="Gene3D" id="3.90.820.10">
    <property type="entry name" value="Structural Genomics, Unknown Function 30-nov-00 1gh9 Mol_id"/>
    <property type="match status" value="1"/>
</dbReference>
<dbReference type="SMART" id="SM00923">
    <property type="entry name" value="MbtH"/>
    <property type="match status" value="1"/>
</dbReference>
<dbReference type="EMBL" id="FOTW01000022">
    <property type="protein sequence ID" value="SFM50484.1"/>
    <property type="molecule type" value="Genomic_DNA"/>
</dbReference>
<dbReference type="OrthoDB" id="7584480at2"/>
<keyword evidence="3" id="KW-1185">Reference proteome</keyword>
<reference evidence="2 3" key="1">
    <citation type="submission" date="2016-10" db="EMBL/GenBank/DDBJ databases">
        <authorList>
            <person name="de Groot N.N."/>
        </authorList>
    </citation>
    <scope>NUCLEOTIDE SEQUENCE [LARGE SCALE GENOMIC DNA]</scope>
    <source>
        <strain evidence="2 3">ATCC 43154</strain>
    </source>
</reference>
<sequence length="70" mass="8267">MSHENYLNPFDDEQLQFTVLSNAQDQYSLWPEFAERPQGWETRFGPASRSSCIDFVERHWKSINPFSAAR</sequence>
<dbReference type="GO" id="GO:0019290">
    <property type="term" value="P:siderophore biosynthetic process"/>
    <property type="evidence" value="ECO:0007669"/>
    <property type="project" value="TreeGrafter"/>
</dbReference>
<dbReference type="GO" id="GO:0005829">
    <property type="term" value="C:cytosol"/>
    <property type="evidence" value="ECO:0007669"/>
    <property type="project" value="TreeGrafter"/>
</dbReference>
<dbReference type="RefSeq" id="WP_093389751.1">
    <property type="nucleotide sequence ID" value="NZ_FOTW01000022.1"/>
</dbReference>
<dbReference type="InterPro" id="IPR038020">
    <property type="entry name" value="MbtH-like_sf"/>
</dbReference>
<dbReference type="Proteomes" id="UP000199470">
    <property type="component" value="Unassembled WGS sequence"/>
</dbReference>
<gene>
    <name evidence="2" type="ORF">SAMN02982985_04285</name>
</gene>
<evidence type="ECO:0000313" key="3">
    <source>
        <dbReference type="Proteomes" id="UP000199470"/>
    </source>
</evidence>
<dbReference type="InterPro" id="IPR037407">
    <property type="entry name" value="MLP_fam"/>
</dbReference>
<dbReference type="Pfam" id="PF03621">
    <property type="entry name" value="MbtH"/>
    <property type="match status" value="1"/>
</dbReference>
<dbReference type="PANTHER" id="PTHR38444">
    <property type="entry name" value="ENTEROBACTIN BIOSYNTHESIS PROTEIN YBDZ"/>
    <property type="match status" value="1"/>
</dbReference>
<dbReference type="AlphaFoldDB" id="A0A1I4RDY3"/>
<accession>A0A1I4RDY3</accession>
<name>A0A1I4RDY3_9BURK</name>
<dbReference type="InterPro" id="IPR005153">
    <property type="entry name" value="MbtH-like_dom"/>
</dbReference>
<evidence type="ECO:0000313" key="2">
    <source>
        <dbReference type="EMBL" id="SFM50484.1"/>
    </source>
</evidence>
<dbReference type="SUPFAM" id="SSF160582">
    <property type="entry name" value="MbtH-like"/>
    <property type="match status" value="1"/>
</dbReference>